<dbReference type="PATRIC" id="fig|1050174.4.peg.1841"/>
<protein>
    <submittedName>
        <fullName evidence="1">Uncharacterized protein</fullName>
    </submittedName>
</protein>
<dbReference type="Proteomes" id="UP000035368">
    <property type="component" value="Chromosome"/>
</dbReference>
<reference evidence="1 2" key="1">
    <citation type="submission" date="2015-05" db="EMBL/GenBank/DDBJ databases">
        <title>Complete genome sequence of Corynebacterium epidermidicanis DSM 45586, isolated from the skin of a dog suffering from pruritus.</title>
        <authorList>
            <person name="Ruckert C."/>
            <person name="Albersmeier A."/>
            <person name="Winkler A."/>
            <person name="Tauch A."/>
        </authorList>
    </citation>
    <scope>NUCLEOTIDE SEQUENCE [LARGE SCALE GENOMIC DNA]</scope>
    <source>
        <strain evidence="1 2">DSM 45586</strain>
    </source>
</reference>
<dbReference type="EMBL" id="CP011541">
    <property type="protein sequence ID" value="AKK03677.1"/>
    <property type="molecule type" value="Genomic_DNA"/>
</dbReference>
<evidence type="ECO:0000313" key="1">
    <source>
        <dbReference type="EMBL" id="AKK03677.1"/>
    </source>
</evidence>
<dbReference type="KEGG" id="cei:CEPID_09155"/>
<sequence>MTTMNDNVIDLKARRAAAGGVFAGTPLAQLGRTTSTHLAKLTASARGMRRPVQLTALVDATWPASEVIEQLQVLLLREPRNSATITRHDGHIIGDSRYLFHCSPFLESHATTIEEACQGGALFEFDPITNWHFDLTLSPAPHSTDINAAQLLELQEQTGAVPLNFSPAMQTPCSGFSTTTPPPSRPGCWQKFCTATASCTSRRREQSTPEDSSWCTGCCANWN</sequence>
<gene>
    <name evidence="1" type="ORF">CEPID_09155</name>
</gene>
<dbReference type="AlphaFoldDB" id="A0A0G3GXY4"/>
<name>A0A0G3GXY4_9CORY</name>
<evidence type="ECO:0000313" key="2">
    <source>
        <dbReference type="Proteomes" id="UP000035368"/>
    </source>
</evidence>
<organism evidence="1 2">
    <name type="scientific">Corynebacterium epidermidicanis</name>
    <dbReference type="NCBI Taxonomy" id="1050174"/>
    <lineage>
        <taxon>Bacteria</taxon>
        <taxon>Bacillati</taxon>
        <taxon>Actinomycetota</taxon>
        <taxon>Actinomycetes</taxon>
        <taxon>Mycobacteriales</taxon>
        <taxon>Corynebacteriaceae</taxon>
        <taxon>Corynebacterium</taxon>
    </lineage>
</organism>
<dbReference type="STRING" id="1050174.CEPID_09155"/>
<keyword evidence="2" id="KW-1185">Reference proteome</keyword>
<accession>A0A0G3GXY4</accession>
<proteinExistence type="predicted"/>